<name>A0A8T0EVG1_ARGBR</name>
<feature type="chain" id="PRO_5035803307" evidence="1">
    <location>
        <begin position="21"/>
        <end position="133"/>
    </location>
</feature>
<feature type="signal peptide" evidence="1">
    <location>
        <begin position="1"/>
        <end position="20"/>
    </location>
</feature>
<evidence type="ECO:0000313" key="3">
    <source>
        <dbReference type="Proteomes" id="UP000807504"/>
    </source>
</evidence>
<organism evidence="2 3">
    <name type="scientific">Argiope bruennichi</name>
    <name type="common">Wasp spider</name>
    <name type="synonym">Aranea bruennichi</name>
    <dbReference type="NCBI Taxonomy" id="94029"/>
    <lineage>
        <taxon>Eukaryota</taxon>
        <taxon>Metazoa</taxon>
        <taxon>Ecdysozoa</taxon>
        <taxon>Arthropoda</taxon>
        <taxon>Chelicerata</taxon>
        <taxon>Arachnida</taxon>
        <taxon>Araneae</taxon>
        <taxon>Araneomorphae</taxon>
        <taxon>Entelegynae</taxon>
        <taxon>Araneoidea</taxon>
        <taxon>Araneidae</taxon>
        <taxon>Argiope</taxon>
    </lineage>
</organism>
<protein>
    <submittedName>
        <fullName evidence="2">Uncharacterized protein</fullName>
    </submittedName>
</protein>
<evidence type="ECO:0000256" key="1">
    <source>
        <dbReference type="SAM" id="SignalP"/>
    </source>
</evidence>
<reference evidence="2" key="1">
    <citation type="journal article" date="2020" name="bioRxiv">
        <title>Chromosome-level reference genome of the European wasp spider Argiope bruennichi: a resource for studies on range expansion and evolutionary adaptation.</title>
        <authorList>
            <person name="Sheffer M.M."/>
            <person name="Hoppe A."/>
            <person name="Krehenwinkel H."/>
            <person name="Uhl G."/>
            <person name="Kuss A.W."/>
            <person name="Jensen L."/>
            <person name="Jensen C."/>
            <person name="Gillespie R.G."/>
            <person name="Hoff K.J."/>
            <person name="Prost S."/>
        </authorList>
    </citation>
    <scope>NUCLEOTIDE SEQUENCE</scope>
</reference>
<comment type="caution">
    <text evidence="2">The sequence shown here is derived from an EMBL/GenBank/DDBJ whole genome shotgun (WGS) entry which is preliminary data.</text>
</comment>
<keyword evidence="1" id="KW-0732">Signal</keyword>
<dbReference type="EMBL" id="JABXBU010001863">
    <property type="protein sequence ID" value="KAF8781577.1"/>
    <property type="molecule type" value="Genomic_DNA"/>
</dbReference>
<reference evidence="2" key="2">
    <citation type="submission" date="2020-06" db="EMBL/GenBank/DDBJ databases">
        <authorList>
            <person name="Sheffer M."/>
        </authorList>
    </citation>
    <scope>NUCLEOTIDE SEQUENCE</scope>
</reference>
<keyword evidence="3" id="KW-1185">Reference proteome</keyword>
<dbReference type="AlphaFoldDB" id="A0A8T0EVG1"/>
<sequence length="133" mass="14962">MFLGVFLYLTAVFMAESVKASTIEEAKALKVAFCDNDVTGDKIESCFGQIQKTEIPEEFDKIAKQCCPGVGDRKTGKEVRDWYCSTSVETIKKCNECQEEKLKNVANKEEIKKVMAPFEDCILHVFSNSTDEV</sequence>
<evidence type="ECO:0000313" key="2">
    <source>
        <dbReference type="EMBL" id="KAF8781577.1"/>
    </source>
</evidence>
<gene>
    <name evidence="2" type="ORF">HNY73_011960</name>
</gene>
<dbReference type="Proteomes" id="UP000807504">
    <property type="component" value="Unassembled WGS sequence"/>
</dbReference>
<accession>A0A8T0EVG1</accession>
<proteinExistence type="predicted"/>